<dbReference type="Proteomes" id="UP000444721">
    <property type="component" value="Unassembled WGS sequence"/>
</dbReference>
<dbReference type="VEuPathDB" id="AmoebaDB:NfTy_024800"/>
<feature type="compositionally biased region" description="Polar residues" evidence="2">
    <location>
        <begin position="24"/>
        <end position="46"/>
    </location>
</feature>
<comment type="caution">
    <text evidence="3">The sequence shown here is derived from an EMBL/GenBank/DDBJ whole genome shotgun (WGS) entry which is preliminary data.</text>
</comment>
<name>A0A6A5CBU1_NAEFO</name>
<dbReference type="AlphaFoldDB" id="A0A6A5CBU1"/>
<dbReference type="EMBL" id="VFQX01000001">
    <property type="protein sequence ID" value="KAF0985186.1"/>
    <property type="molecule type" value="Genomic_DNA"/>
</dbReference>
<reference evidence="3 4" key="1">
    <citation type="journal article" date="2019" name="Sci. Rep.">
        <title>Nanopore sequencing improves the draft genome of the human pathogenic amoeba Naegleria fowleri.</title>
        <authorList>
            <person name="Liechti N."/>
            <person name="Schurch N."/>
            <person name="Bruggmann R."/>
            <person name="Wittwer M."/>
        </authorList>
    </citation>
    <scope>NUCLEOTIDE SEQUENCE [LARGE SCALE GENOMIC DNA]</scope>
    <source>
        <strain evidence="3 4">ATCC 30894</strain>
    </source>
</reference>
<feature type="region of interest" description="Disordered" evidence="2">
    <location>
        <begin position="22"/>
        <end position="71"/>
    </location>
</feature>
<evidence type="ECO:0000313" key="4">
    <source>
        <dbReference type="Proteomes" id="UP000444721"/>
    </source>
</evidence>
<keyword evidence="4" id="KW-1185">Reference proteome</keyword>
<feature type="compositionally biased region" description="Basic and acidic residues" evidence="2">
    <location>
        <begin position="158"/>
        <end position="170"/>
    </location>
</feature>
<keyword evidence="1" id="KW-0175">Coiled coil</keyword>
<feature type="coiled-coil region" evidence="1">
    <location>
        <begin position="512"/>
        <end position="718"/>
    </location>
</feature>
<evidence type="ECO:0000256" key="1">
    <source>
        <dbReference type="SAM" id="Coils"/>
    </source>
</evidence>
<dbReference type="GeneID" id="68107443"/>
<sequence>MSSLTTNPSTATLNRVFVEKKPSSIPNQLFSSSPSSYKNHQRQSSFQRHHPHHNSLEHTTLSSPTKSTSSKVEMNASFRSLSPQHKLFSVLNELDTERENELREMIDMIEDPAIDEFPSIQEPKTSSGMGNALPSSGNSKSGFSEEFVASRPSPISKVDIRDEKEGHDSELPSENIVPEHALPICPSVDNERLMQYLSSLKIDYEESVRVRNSLLEKQEEYTSTIRDLNNQLINYKERVRKYEEFFALSRSNTSLEQLRGELLQQKSQELEMSRNELRSMHDQYNALTKEHEDLKSQKNIKIKSLTNEVQRLSQLLSQSETLLSSRNNTIRNLEEKLSAMKSKYLINQNKIDEFDGFTSKSQEKVNSLERMIEQLKREKVELEKRAKGAVEDLNIVKKEKSQIEKNFFELKASLEDYQERLKRVEDASQSKVVIEDYSRSVSESFQFKLQKLRKQHEEEMSRTCAEYEETIQNLRALLQEKSHEKKITFDMGAQAMTITVDNSSQTSDFPLNDTQKKELQKLVEEVKRLCSKCSKLELENSDLVHTLEKEKHEFEMEKQRILAEKYLEIETLSTNIGMIEGNHENTISSLKNQVSSLEQKNAELMVFTNQLKEQLERKEKEIEEMINDKNKALLNLRQQMSKDKEIAIRSECERIYKDKNKQIDEMRERITQLEEKSLKEDIQCKKLEQLNQSFKNRIEELKNDIIELQHAKDVSEKKANDYDRIYKHCIKYKKNLDRLKKEFALLVPKCERLEESVKFLRNENTELRRRQSSID</sequence>
<feature type="coiled-coil region" evidence="1">
    <location>
        <begin position="453"/>
        <end position="484"/>
    </location>
</feature>
<feature type="compositionally biased region" description="Low complexity" evidence="2">
    <location>
        <begin position="59"/>
        <end position="71"/>
    </location>
</feature>
<dbReference type="RefSeq" id="XP_044569899.1">
    <property type="nucleotide sequence ID" value="XM_044705423.1"/>
</dbReference>
<protein>
    <submittedName>
        <fullName evidence="3">Uncharacterized protein</fullName>
    </submittedName>
</protein>
<dbReference type="VEuPathDB" id="AmoebaDB:NF0060540"/>
<dbReference type="VEuPathDB" id="AmoebaDB:FDP41_000225"/>
<feature type="coiled-coil region" evidence="1">
    <location>
        <begin position="211"/>
        <end position="427"/>
    </location>
</feature>
<organism evidence="3 4">
    <name type="scientific">Naegleria fowleri</name>
    <name type="common">Brain eating amoeba</name>
    <dbReference type="NCBI Taxonomy" id="5763"/>
    <lineage>
        <taxon>Eukaryota</taxon>
        <taxon>Discoba</taxon>
        <taxon>Heterolobosea</taxon>
        <taxon>Tetramitia</taxon>
        <taxon>Eutetramitia</taxon>
        <taxon>Vahlkampfiidae</taxon>
        <taxon>Naegleria</taxon>
    </lineage>
</organism>
<evidence type="ECO:0000256" key="2">
    <source>
        <dbReference type="SAM" id="MobiDB-lite"/>
    </source>
</evidence>
<feature type="compositionally biased region" description="Polar residues" evidence="2">
    <location>
        <begin position="122"/>
        <end position="142"/>
    </location>
</feature>
<gene>
    <name evidence="3" type="ORF">FDP41_000225</name>
</gene>
<feature type="region of interest" description="Disordered" evidence="2">
    <location>
        <begin position="119"/>
        <end position="173"/>
    </location>
</feature>
<accession>A0A6A5CBU1</accession>
<dbReference type="OrthoDB" id="10317549at2759"/>
<proteinExistence type="predicted"/>
<evidence type="ECO:0000313" key="3">
    <source>
        <dbReference type="EMBL" id="KAF0985186.1"/>
    </source>
</evidence>